<dbReference type="AlphaFoldDB" id="A0A6J4HGR4"/>
<feature type="region of interest" description="Disordered" evidence="1">
    <location>
        <begin position="1"/>
        <end position="122"/>
    </location>
</feature>
<feature type="compositionally biased region" description="Basic residues" evidence="1">
    <location>
        <begin position="277"/>
        <end position="286"/>
    </location>
</feature>
<evidence type="ECO:0000256" key="1">
    <source>
        <dbReference type="SAM" id="MobiDB-lite"/>
    </source>
</evidence>
<evidence type="ECO:0000313" key="2">
    <source>
        <dbReference type="EMBL" id="CAA9221887.1"/>
    </source>
</evidence>
<feature type="compositionally biased region" description="Gly residues" evidence="1">
    <location>
        <begin position="215"/>
        <end position="227"/>
    </location>
</feature>
<feature type="non-terminal residue" evidence="2">
    <location>
        <position position="359"/>
    </location>
</feature>
<name>A0A6J4HGR4_9PROT</name>
<feature type="compositionally biased region" description="Basic residues" evidence="1">
    <location>
        <begin position="30"/>
        <end position="46"/>
    </location>
</feature>
<feature type="compositionally biased region" description="Basic residues" evidence="1">
    <location>
        <begin position="1"/>
        <end position="10"/>
    </location>
</feature>
<protein>
    <submittedName>
        <fullName evidence="2">GH16</fullName>
    </submittedName>
</protein>
<accession>A0A6J4HGR4</accession>
<gene>
    <name evidence="2" type="ORF">AVDCRST_MAG04-665</name>
</gene>
<feature type="region of interest" description="Disordered" evidence="1">
    <location>
        <begin position="172"/>
        <end position="359"/>
    </location>
</feature>
<organism evidence="2">
    <name type="scientific">uncultured Acetobacteraceae bacterium</name>
    <dbReference type="NCBI Taxonomy" id="169975"/>
    <lineage>
        <taxon>Bacteria</taxon>
        <taxon>Pseudomonadati</taxon>
        <taxon>Pseudomonadota</taxon>
        <taxon>Alphaproteobacteria</taxon>
        <taxon>Acetobacterales</taxon>
        <taxon>Acetobacteraceae</taxon>
        <taxon>environmental samples</taxon>
    </lineage>
</organism>
<reference evidence="2" key="1">
    <citation type="submission" date="2020-02" db="EMBL/GenBank/DDBJ databases">
        <authorList>
            <person name="Meier V. D."/>
        </authorList>
    </citation>
    <scope>NUCLEOTIDE SEQUENCE</scope>
    <source>
        <strain evidence="2">AVDCRST_MAG04</strain>
    </source>
</reference>
<feature type="compositionally biased region" description="Basic residues" evidence="1">
    <location>
        <begin position="108"/>
        <end position="122"/>
    </location>
</feature>
<feature type="compositionally biased region" description="Basic and acidic residues" evidence="1">
    <location>
        <begin position="287"/>
        <end position="319"/>
    </location>
</feature>
<proteinExistence type="predicted"/>
<sequence>GSHHPHRRLGPRQPGAEAQPRRLPGQRPVHGVRGRQAGRRHLHRQGPARVGRQRHPDAEGRLGRGRPQGRGQVPQRRLRRHRGHRPQPLRGRRHLQRRGGVRRGAGGHGRRQARHPRLHRGPAARRHLRVRLGGELGRRVQRHRHRPLQLADHLRRRRHVLERRLPLGQLPVVGRRRQPHHRPGEAGGRHLGNQRGRHDADRLRAGPQLPLRQGGDPGQGEPGGGRGRPLLPALAREQRPLAAGGGHPRNPARGRHVHQPLGRPGRRGRLRLDPLRRGHHPVARLRRGVDAGAPDHDARRQGHQDAHRPHPDRGDDGRAARPRRRRRRRLVRQRQRLRRGPRRHRGGLRPRLRVLARRL</sequence>
<feature type="non-terminal residue" evidence="2">
    <location>
        <position position="1"/>
    </location>
</feature>
<feature type="compositionally biased region" description="Basic residues" evidence="1">
    <location>
        <begin position="250"/>
        <end position="269"/>
    </location>
</feature>
<feature type="compositionally biased region" description="Basic residues" evidence="1">
    <location>
        <begin position="76"/>
        <end position="101"/>
    </location>
</feature>
<dbReference type="EMBL" id="CADCTL010000050">
    <property type="protein sequence ID" value="CAA9221887.1"/>
    <property type="molecule type" value="Genomic_DNA"/>
</dbReference>
<feature type="compositionally biased region" description="Basic residues" evidence="1">
    <location>
        <begin position="320"/>
        <end position="359"/>
    </location>
</feature>